<keyword evidence="2" id="KW-1185">Reference proteome</keyword>
<accession>A0A846X323</accession>
<name>A0A846X323_9ACTN</name>
<evidence type="ECO:0000313" key="2">
    <source>
        <dbReference type="Proteomes" id="UP000582646"/>
    </source>
</evidence>
<dbReference type="EMBL" id="JAAXOQ010000018">
    <property type="protein sequence ID" value="NKY19491.1"/>
    <property type="molecule type" value="Genomic_DNA"/>
</dbReference>
<proteinExistence type="predicted"/>
<comment type="caution">
    <text evidence="1">The sequence shown here is derived from an EMBL/GenBank/DDBJ whole genome shotgun (WGS) entry which is preliminary data.</text>
</comment>
<dbReference type="Proteomes" id="UP000582646">
    <property type="component" value="Unassembled WGS sequence"/>
</dbReference>
<dbReference type="InterPro" id="IPR049978">
    <property type="entry name" value="SCO6880-like"/>
</dbReference>
<dbReference type="NCBIfam" id="NF042935">
    <property type="entry name" value="SCO6880_fam"/>
    <property type="match status" value="1"/>
</dbReference>
<reference evidence="1 2" key="1">
    <citation type="submission" date="2020-04" db="EMBL/GenBank/DDBJ databases">
        <title>MicrobeNet Type strains.</title>
        <authorList>
            <person name="Nicholson A.C."/>
        </authorList>
    </citation>
    <scope>NUCLEOTIDE SEQUENCE [LARGE SCALE GENOMIC DNA]</scope>
    <source>
        <strain evidence="1 2">DSM 44113</strain>
    </source>
</reference>
<dbReference type="RefSeq" id="WP_168546486.1">
    <property type="nucleotide sequence ID" value="NZ_BAAAKS010000019.1"/>
</dbReference>
<sequence length="268" mass="29423">MPSTADHTVVLDVWPIQSGIAPDAAVWCDRWREKIALVEDAPDVTAMTSVWDRTGERITNRLAVTFRAATKAHRELAEHAVEVGVRLPWLLSSLAEVGLDALPLVGEQITDWVTDCYSGEQVEDPRSWGKCGPVDSTQARDWYSHDGLVSASWIHQPPQTVSRPVLEHLISRTGGDRVRVAATYRPVGGEKNLLQRYFLSTTITNNGVEPGGGLVRQDLPLQARVAARRACDRHAEVFANSLGIGIVLPEHGSVAEHPTRTYREGISA</sequence>
<dbReference type="AlphaFoldDB" id="A0A846X323"/>
<organism evidence="1 2">
    <name type="scientific">Tsukamurella spumae</name>
    <dbReference type="NCBI Taxonomy" id="44753"/>
    <lineage>
        <taxon>Bacteria</taxon>
        <taxon>Bacillati</taxon>
        <taxon>Actinomycetota</taxon>
        <taxon>Actinomycetes</taxon>
        <taxon>Mycobacteriales</taxon>
        <taxon>Tsukamurellaceae</taxon>
        <taxon>Tsukamurella</taxon>
    </lineage>
</organism>
<protein>
    <submittedName>
        <fullName evidence="1">Uncharacterized protein</fullName>
    </submittedName>
</protein>
<evidence type="ECO:0000313" key="1">
    <source>
        <dbReference type="EMBL" id="NKY19491.1"/>
    </source>
</evidence>
<gene>
    <name evidence="1" type="ORF">HF999_14080</name>
</gene>